<keyword evidence="5" id="KW-1185">Reference proteome</keyword>
<reference evidence="4" key="2">
    <citation type="submission" date="2020-05" db="UniProtKB">
        <authorList>
            <consortium name="EnsemblMetazoa"/>
        </authorList>
    </citation>
    <scope>IDENTIFICATION</scope>
    <source>
        <strain evidence="4">MINIMUS1</strain>
    </source>
</reference>
<keyword evidence="2" id="KW-0677">Repeat</keyword>
<proteinExistence type="predicted"/>
<evidence type="ECO:0000313" key="4">
    <source>
        <dbReference type="EnsemblMetazoa" id="AMIN011096-PA"/>
    </source>
</evidence>
<dbReference type="PANTHER" id="PTHR45712">
    <property type="entry name" value="AGAP008170-PA"/>
    <property type="match status" value="1"/>
</dbReference>
<dbReference type="SMART" id="SM00365">
    <property type="entry name" value="LRR_SD22"/>
    <property type="match status" value="6"/>
</dbReference>
<dbReference type="Proteomes" id="UP000075920">
    <property type="component" value="Unassembled WGS sequence"/>
</dbReference>
<evidence type="ECO:0000313" key="5">
    <source>
        <dbReference type="Proteomes" id="UP000075920"/>
    </source>
</evidence>
<keyword evidence="3" id="KW-0732">Signal</keyword>
<dbReference type="PANTHER" id="PTHR45712:SF22">
    <property type="entry name" value="INSULIN-LIKE GROWTH FACTOR-BINDING PROTEIN COMPLEX ACID LABILE SUBUNIT"/>
    <property type="match status" value="1"/>
</dbReference>
<dbReference type="SUPFAM" id="SSF52058">
    <property type="entry name" value="L domain-like"/>
    <property type="match status" value="4"/>
</dbReference>
<dbReference type="Pfam" id="PF13855">
    <property type="entry name" value="LRR_8"/>
    <property type="match status" value="7"/>
</dbReference>
<evidence type="ECO:0000256" key="3">
    <source>
        <dbReference type="SAM" id="SignalP"/>
    </source>
</evidence>
<sequence>MSTFFKLYCVLVCAAFAEAAGNDVQQVSTTTTTTSPPEHSIAELLDRYDGSTLRFDEDTIELFDASAFQFFPNLKTVKISQNLRSLQGNVFEWAKTLTQVLLDDNLLTAVPKKAISVLPSLKTLSFSNNRLEALGDGDEFSGLYRLRVIMFERNFISALHPLTFASLRELKELYFNENRLTSLDGLVLPSEDQLEILDLSFNYLKHVNESVFARLRGLRELSLAGNLFETLRASSFAELHALERLDLGKNFIKTLPPKLFLSNRKLLELHLVDNLIEKLPVDVFGGLKSLVILNLEDNLLTQVPEETFRDQPEFEELMLARNRIASFERGFLKCSDVMLQNNRLPDLRTASFAPNVTLVKRVFLHGNEIATIEQSAFEGLPKMQNIYLDHNRIAELSPMLFHTNLNLEQVTLSHNRLSVLRTNTFSGLPRLHQVDLSHNQLSAIEPAVFHHSPVEYVHLNGNQLKTLSDWVFSGTTVLYLHLDSNELESLDTDGGSLDGLKTLSATSNRIVSWQDFCSENFTHLSTIDMTNNSLTSIEGGCLDHRYPRRNLGADSVSVQVSFNKLSQIPALAGRIELLELNGNNVTDLDDGSVFQSYERIEELQLRNTSLRSLRTESFTHLQHLTRLVVGSSVLEHIDEDVLHGLKLQLLVITNSPLQTLPPLLLKGQAAVSDISLASNQLTHLPSSFFADCQSLFDIDLSHNKLETLDPLWFQSLNSLKWIYLDDNRITQLPPHLLSPHQSFMWLSLSSNALRSIANATFLAHVSIYDLILSDNHLEDIDILHRNDFIHELDVSGNRLKRLLVRPNHRVLKANSNQITSLQWESDSKFRLYNLHLAGNRLEQVDPQIFNVPTLKELDVSENRLNTFPFELVHKLQQLESLIVSRNNIRTLPPMGTANRFKLETLDLSENPLEEQPNNFLASCVIQNLTITVAK</sequence>
<reference evidence="5" key="1">
    <citation type="submission" date="2013-03" db="EMBL/GenBank/DDBJ databases">
        <title>The Genome Sequence of Anopheles minimus MINIMUS1.</title>
        <authorList>
            <consortium name="The Broad Institute Genomics Platform"/>
            <person name="Neafsey D.E."/>
            <person name="Walton C."/>
            <person name="Walker B."/>
            <person name="Young S.K."/>
            <person name="Zeng Q."/>
            <person name="Gargeya S."/>
            <person name="Fitzgerald M."/>
            <person name="Haas B."/>
            <person name="Abouelleil A."/>
            <person name="Allen A.W."/>
            <person name="Alvarado L."/>
            <person name="Arachchi H.M."/>
            <person name="Berlin A.M."/>
            <person name="Chapman S.B."/>
            <person name="Gainer-Dewar J."/>
            <person name="Goldberg J."/>
            <person name="Griggs A."/>
            <person name="Gujja S."/>
            <person name="Hansen M."/>
            <person name="Howarth C."/>
            <person name="Imamovic A."/>
            <person name="Ireland A."/>
            <person name="Larimer J."/>
            <person name="McCowan C."/>
            <person name="Murphy C."/>
            <person name="Pearson M."/>
            <person name="Poon T.W."/>
            <person name="Priest M."/>
            <person name="Roberts A."/>
            <person name="Saif S."/>
            <person name="Shea T."/>
            <person name="Sisk P."/>
            <person name="Sykes S."/>
            <person name="Wortman J."/>
            <person name="Nusbaum C."/>
            <person name="Birren B."/>
        </authorList>
    </citation>
    <scope>NUCLEOTIDE SEQUENCE [LARGE SCALE GENOMIC DNA]</scope>
    <source>
        <strain evidence="5">MINIMUS1</strain>
    </source>
</reference>
<keyword evidence="1" id="KW-0433">Leucine-rich repeat</keyword>
<dbReference type="VEuPathDB" id="VectorBase:AMIN011096"/>
<dbReference type="SMART" id="SM00369">
    <property type="entry name" value="LRR_TYP"/>
    <property type="match status" value="22"/>
</dbReference>
<dbReference type="PROSITE" id="PS51450">
    <property type="entry name" value="LRR"/>
    <property type="match status" value="3"/>
</dbReference>
<accession>A0A182WL17</accession>
<dbReference type="STRING" id="112268.A0A182WL17"/>
<feature type="signal peptide" evidence="3">
    <location>
        <begin position="1"/>
        <end position="19"/>
    </location>
</feature>
<dbReference type="InterPro" id="IPR001611">
    <property type="entry name" value="Leu-rich_rpt"/>
</dbReference>
<name>A0A182WL17_9DIPT</name>
<organism evidence="4 5">
    <name type="scientific">Anopheles minimus</name>
    <dbReference type="NCBI Taxonomy" id="112268"/>
    <lineage>
        <taxon>Eukaryota</taxon>
        <taxon>Metazoa</taxon>
        <taxon>Ecdysozoa</taxon>
        <taxon>Arthropoda</taxon>
        <taxon>Hexapoda</taxon>
        <taxon>Insecta</taxon>
        <taxon>Pterygota</taxon>
        <taxon>Neoptera</taxon>
        <taxon>Endopterygota</taxon>
        <taxon>Diptera</taxon>
        <taxon>Nematocera</taxon>
        <taxon>Culicoidea</taxon>
        <taxon>Culicidae</taxon>
        <taxon>Anophelinae</taxon>
        <taxon>Anopheles</taxon>
    </lineage>
</organism>
<dbReference type="AlphaFoldDB" id="A0A182WL17"/>
<protein>
    <submittedName>
        <fullName evidence="4">Uncharacterized protein</fullName>
    </submittedName>
</protein>
<feature type="chain" id="PRO_5008141546" evidence="3">
    <location>
        <begin position="20"/>
        <end position="934"/>
    </location>
</feature>
<dbReference type="InterPro" id="IPR050333">
    <property type="entry name" value="SLRP"/>
</dbReference>
<dbReference type="InterPro" id="IPR003591">
    <property type="entry name" value="Leu-rich_rpt_typical-subtyp"/>
</dbReference>
<evidence type="ECO:0000256" key="1">
    <source>
        <dbReference type="ARBA" id="ARBA00022614"/>
    </source>
</evidence>
<dbReference type="Pfam" id="PF00560">
    <property type="entry name" value="LRR_1"/>
    <property type="match status" value="1"/>
</dbReference>
<dbReference type="InterPro" id="IPR032675">
    <property type="entry name" value="LRR_dom_sf"/>
</dbReference>
<evidence type="ECO:0000256" key="2">
    <source>
        <dbReference type="ARBA" id="ARBA00022737"/>
    </source>
</evidence>
<dbReference type="SMART" id="SM00364">
    <property type="entry name" value="LRR_BAC"/>
    <property type="match status" value="7"/>
</dbReference>
<dbReference type="EnsemblMetazoa" id="AMIN011096-RA">
    <property type="protein sequence ID" value="AMIN011096-PA"/>
    <property type="gene ID" value="AMIN011096"/>
</dbReference>
<dbReference type="Gene3D" id="3.80.10.10">
    <property type="entry name" value="Ribonuclease Inhibitor"/>
    <property type="match status" value="6"/>
</dbReference>